<evidence type="ECO:0000313" key="5">
    <source>
        <dbReference type="Proteomes" id="UP001642409"/>
    </source>
</evidence>
<feature type="domain" description="SANT" evidence="1">
    <location>
        <begin position="2"/>
        <end position="52"/>
    </location>
</feature>
<dbReference type="Gene3D" id="1.10.10.60">
    <property type="entry name" value="Homeodomain-like"/>
    <property type="match status" value="1"/>
</dbReference>
<evidence type="ECO:0000313" key="3">
    <source>
        <dbReference type="EMBL" id="CAI9943665.1"/>
    </source>
</evidence>
<reference evidence="3" key="1">
    <citation type="submission" date="2023-06" db="EMBL/GenBank/DDBJ databases">
        <authorList>
            <person name="Kurt Z."/>
        </authorList>
    </citation>
    <scope>NUCLEOTIDE SEQUENCE</scope>
</reference>
<comment type="caution">
    <text evidence="3">The sequence shown here is derived from an EMBL/GenBank/DDBJ whole genome shotgun (WGS) entry which is preliminary data.</text>
</comment>
<dbReference type="SUPFAM" id="SSF46689">
    <property type="entry name" value="Homeodomain-like"/>
    <property type="match status" value="1"/>
</dbReference>
<proteinExistence type="predicted"/>
<protein>
    <submittedName>
        <fullName evidence="3">SANT/Myb domain</fullName>
    </submittedName>
    <submittedName>
        <fullName evidence="4">SANT/Myb_domain</fullName>
    </submittedName>
</protein>
<keyword evidence="5" id="KW-1185">Reference proteome</keyword>
<gene>
    <name evidence="3" type="ORF">HINF_LOCUS31310</name>
    <name evidence="4" type="ORF">HINF_LOCUS41527</name>
</gene>
<dbReference type="PROSITE" id="PS51293">
    <property type="entry name" value="SANT"/>
    <property type="match status" value="1"/>
</dbReference>
<dbReference type="EMBL" id="CAXDID020000167">
    <property type="protein sequence ID" value="CAL6046031.1"/>
    <property type="molecule type" value="Genomic_DNA"/>
</dbReference>
<name>A0AA86PNX9_9EUKA</name>
<evidence type="ECO:0000259" key="2">
    <source>
        <dbReference type="PROSITE" id="PS51294"/>
    </source>
</evidence>
<dbReference type="SMART" id="SM00717">
    <property type="entry name" value="SANT"/>
    <property type="match status" value="1"/>
</dbReference>
<evidence type="ECO:0000259" key="1">
    <source>
        <dbReference type="PROSITE" id="PS51293"/>
    </source>
</evidence>
<organism evidence="3">
    <name type="scientific">Hexamita inflata</name>
    <dbReference type="NCBI Taxonomy" id="28002"/>
    <lineage>
        <taxon>Eukaryota</taxon>
        <taxon>Metamonada</taxon>
        <taxon>Diplomonadida</taxon>
        <taxon>Hexamitidae</taxon>
        <taxon>Hexamitinae</taxon>
        <taxon>Hexamita</taxon>
    </lineage>
</organism>
<accession>A0AA86PNX9</accession>
<evidence type="ECO:0000313" key="4">
    <source>
        <dbReference type="EMBL" id="CAL6046031.1"/>
    </source>
</evidence>
<dbReference type="CDD" id="cd00167">
    <property type="entry name" value="SANT"/>
    <property type="match status" value="1"/>
</dbReference>
<dbReference type="Proteomes" id="UP001642409">
    <property type="component" value="Unassembled WGS sequence"/>
</dbReference>
<sequence length="83" mass="10216">MTYRKRWSDAENEEFVRLLHIFQKDFNAISERMNKTYTQIRSHYYNLKQREKKTTRIPRKNSSNISSRDSLHLIVFDSDFKQK</sequence>
<dbReference type="InterPro" id="IPR017884">
    <property type="entry name" value="SANT_dom"/>
</dbReference>
<dbReference type="InterPro" id="IPR009057">
    <property type="entry name" value="Homeodomain-like_sf"/>
</dbReference>
<dbReference type="InterPro" id="IPR001005">
    <property type="entry name" value="SANT/Myb"/>
</dbReference>
<dbReference type="PROSITE" id="PS51294">
    <property type="entry name" value="HTH_MYB"/>
    <property type="match status" value="1"/>
</dbReference>
<dbReference type="AlphaFoldDB" id="A0AA86PNX9"/>
<reference evidence="4 5" key="2">
    <citation type="submission" date="2024-07" db="EMBL/GenBank/DDBJ databases">
        <authorList>
            <person name="Akdeniz Z."/>
        </authorList>
    </citation>
    <scope>NUCLEOTIDE SEQUENCE [LARGE SCALE GENOMIC DNA]</scope>
</reference>
<dbReference type="Pfam" id="PF00249">
    <property type="entry name" value="Myb_DNA-binding"/>
    <property type="match status" value="1"/>
</dbReference>
<dbReference type="EMBL" id="CATOUU010000718">
    <property type="protein sequence ID" value="CAI9943665.1"/>
    <property type="molecule type" value="Genomic_DNA"/>
</dbReference>
<dbReference type="InterPro" id="IPR017930">
    <property type="entry name" value="Myb_dom"/>
</dbReference>
<feature type="domain" description="HTH myb-type" evidence="2">
    <location>
        <begin position="1"/>
        <end position="52"/>
    </location>
</feature>